<dbReference type="EMBL" id="FUWH01000002">
    <property type="protein sequence ID" value="SJZ44137.1"/>
    <property type="molecule type" value="Genomic_DNA"/>
</dbReference>
<feature type="transmembrane region" description="Helical" evidence="1">
    <location>
        <begin position="85"/>
        <end position="112"/>
    </location>
</feature>
<evidence type="ECO:0000313" key="2">
    <source>
        <dbReference type="EMBL" id="SJZ44137.1"/>
    </source>
</evidence>
<proteinExistence type="predicted"/>
<feature type="transmembrane region" description="Helical" evidence="1">
    <location>
        <begin position="7"/>
        <end position="24"/>
    </location>
</feature>
<name>A0A1T4KP65_9BACT</name>
<dbReference type="STRING" id="413434.SAMN04488132_10233"/>
<keyword evidence="1" id="KW-0812">Transmembrane</keyword>
<reference evidence="2 3" key="1">
    <citation type="submission" date="2017-02" db="EMBL/GenBank/DDBJ databases">
        <authorList>
            <person name="Peterson S.W."/>
        </authorList>
    </citation>
    <scope>NUCLEOTIDE SEQUENCE [LARGE SCALE GENOMIC DNA]</scope>
    <source>
        <strain evidence="2 3">DSM 22335</strain>
    </source>
</reference>
<dbReference type="OrthoDB" id="9911038at2"/>
<evidence type="ECO:0000256" key="1">
    <source>
        <dbReference type="SAM" id="Phobius"/>
    </source>
</evidence>
<organism evidence="2 3">
    <name type="scientific">Sediminibacterium ginsengisoli</name>
    <dbReference type="NCBI Taxonomy" id="413434"/>
    <lineage>
        <taxon>Bacteria</taxon>
        <taxon>Pseudomonadati</taxon>
        <taxon>Bacteroidota</taxon>
        <taxon>Chitinophagia</taxon>
        <taxon>Chitinophagales</taxon>
        <taxon>Chitinophagaceae</taxon>
        <taxon>Sediminibacterium</taxon>
    </lineage>
</organism>
<accession>A0A1T4KP65</accession>
<feature type="transmembrane region" description="Helical" evidence="1">
    <location>
        <begin position="30"/>
        <end position="50"/>
    </location>
</feature>
<keyword evidence="1" id="KW-0472">Membrane</keyword>
<protein>
    <submittedName>
        <fullName evidence="2">Uncharacterized protein</fullName>
    </submittedName>
</protein>
<evidence type="ECO:0000313" key="3">
    <source>
        <dbReference type="Proteomes" id="UP000190888"/>
    </source>
</evidence>
<gene>
    <name evidence="2" type="ORF">SAMN04488132_10233</name>
</gene>
<dbReference type="Proteomes" id="UP000190888">
    <property type="component" value="Unassembled WGS sequence"/>
</dbReference>
<dbReference type="AlphaFoldDB" id="A0A1T4KP65"/>
<feature type="transmembrane region" description="Helical" evidence="1">
    <location>
        <begin position="132"/>
        <end position="154"/>
    </location>
</feature>
<keyword evidence="3" id="KW-1185">Reference proteome</keyword>
<keyword evidence="1" id="KW-1133">Transmembrane helix</keyword>
<dbReference type="RefSeq" id="WP_078830019.1">
    <property type="nucleotide sequence ID" value="NZ_FUWH01000002.1"/>
</dbReference>
<sequence>MISFFEIAYSLVVPLLLVIVWTAGTRLAGYSRAVLASVNLLMVIYAVFLVRQAIGIIQLMKSLGVTSTVAEHTSLWPPDAVAFRFIALVLLCVLFLFGKFRSSGILSVVMLALLYKDHPASTWNTFDLFFKILNYICLLCSAYALLWLLALLPFQRRNRVRHS</sequence>